<evidence type="ECO:0000256" key="1">
    <source>
        <dbReference type="ARBA" id="ARBA00004123"/>
    </source>
</evidence>
<evidence type="ECO:0000256" key="8">
    <source>
        <dbReference type="SAM" id="MobiDB-lite"/>
    </source>
</evidence>
<feature type="domain" description="C2H2-type" evidence="9">
    <location>
        <begin position="259"/>
        <end position="286"/>
    </location>
</feature>
<dbReference type="InterPro" id="IPR013087">
    <property type="entry name" value="Znf_C2H2_type"/>
</dbReference>
<evidence type="ECO:0000256" key="6">
    <source>
        <dbReference type="ARBA" id="ARBA00023242"/>
    </source>
</evidence>
<keyword evidence="11" id="KW-1185">Reference proteome</keyword>
<evidence type="ECO:0000259" key="9">
    <source>
        <dbReference type="PROSITE" id="PS50157"/>
    </source>
</evidence>
<dbReference type="PROSITE" id="PS50157">
    <property type="entry name" value="ZINC_FINGER_C2H2_2"/>
    <property type="match status" value="5"/>
</dbReference>
<dbReference type="Proteomes" id="UP001369086">
    <property type="component" value="Unassembled WGS sequence"/>
</dbReference>
<feature type="region of interest" description="Disordered" evidence="8">
    <location>
        <begin position="1"/>
        <end position="34"/>
    </location>
</feature>
<keyword evidence="3" id="KW-0677">Repeat</keyword>
<organism evidence="10 11">
    <name type="scientific">Huso huso</name>
    <name type="common">Beluga</name>
    <name type="synonym">Acipenser huso</name>
    <dbReference type="NCBI Taxonomy" id="61971"/>
    <lineage>
        <taxon>Eukaryota</taxon>
        <taxon>Metazoa</taxon>
        <taxon>Chordata</taxon>
        <taxon>Craniata</taxon>
        <taxon>Vertebrata</taxon>
        <taxon>Euteleostomi</taxon>
        <taxon>Actinopterygii</taxon>
        <taxon>Chondrostei</taxon>
        <taxon>Acipenseriformes</taxon>
        <taxon>Acipenseridae</taxon>
        <taxon>Huso</taxon>
    </lineage>
</organism>
<evidence type="ECO:0000313" key="11">
    <source>
        <dbReference type="Proteomes" id="UP001369086"/>
    </source>
</evidence>
<reference evidence="10 11" key="1">
    <citation type="submission" date="2021-05" db="EMBL/GenBank/DDBJ databases">
        <authorList>
            <person name="Zahm M."/>
            <person name="Klopp C."/>
            <person name="Cabau C."/>
            <person name="Kuhl H."/>
            <person name="Suciu R."/>
            <person name="Ciorpac M."/>
            <person name="Holostenco D."/>
            <person name="Gessner J."/>
            <person name="Wuertz S."/>
            <person name="Hohne C."/>
            <person name="Stock M."/>
            <person name="Gislard M."/>
            <person name="Lluch J."/>
            <person name="Milhes M."/>
            <person name="Lampietro C."/>
            <person name="Lopez Roques C."/>
            <person name="Donnadieu C."/>
            <person name="Du K."/>
            <person name="Schartl M."/>
            <person name="Guiguen Y."/>
        </authorList>
    </citation>
    <scope>NUCLEOTIDE SEQUENCE [LARGE SCALE GENOMIC DNA]</scope>
    <source>
        <strain evidence="10">Hh-F2</strain>
        <tissue evidence="10">Blood</tissue>
    </source>
</reference>
<feature type="region of interest" description="Disordered" evidence="8">
    <location>
        <begin position="79"/>
        <end position="188"/>
    </location>
</feature>
<evidence type="ECO:0000256" key="2">
    <source>
        <dbReference type="ARBA" id="ARBA00022723"/>
    </source>
</evidence>
<comment type="subcellular location">
    <subcellularLocation>
        <location evidence="1">Nucleus</location>
    </subcellularLocation>
</comment>
<dbReference type="Pfam" id="PF00096">
    <property type="entry name" value="zf-C2H2"/>
    <property type="match status" value="1"/>
</dbReference>
<name>A0ABR0YB27_HUSHU</name>
<accession>A0ABR0YB27</accession>
<dbReference type="InterPro" id="IPR036236">
    <property type="entry name" value="Znf_C2H2_sf"/>
</dbReference>
<keyword evidence="6" id="KW-0539">Nucleus</keyword>
<feature type="region of interest" description="Disordered" evidence="8">
    <location>
        <begin position="426"/>
        <end position="472"/>
    </location>
</feature>
<feature type="domain" description="C2H2-type" evidence="9">
    <location>
        <begin position="415"/>
        <end position="437"/>
    </location>
</feature>
<feature type="compositionally biased region" description="Acidic residues" evidence="8">
    <location>
        <begin position="345"/>
        <end position="354"/>
    </location>
</feature>
<sequence length="562" mass="63316">MNRPSPGAERTPVSPSPSPGAERTPVPVSWCGEDPRVSQPVSWCREDPLCLPARLLVRRGPLCLPARLLVRRGPPCLPARLLVQRGPPVSPSPSPGEERTPVSPSPSPGAERPPVPLSAGQRRRATHMEPVCVKDEVLDEETQLVLIKEEDVGDEEEDGDAHPVLVKRERGEEEESTRNLSLPSPPPPPPLLQWQCLERPDPFSKDVNGRHREDRLAPDGSLAGVDSLFPCRQCQRSFSSSWELTGHQCGGSDAEKVRFECPVCGDRFERPTAFIMHKRSHVGQSRYVCTECGRTWKTLKRLVAHRRSHAGDRPHQCEECGRGFKRARALQRHRKGHHGTRERAEEEEEEEEGGEGGRVREGVSSPAASPHNSLDQSLQCLQCFMTFRDVETTQRHLRFKHPLEYERRLQGRTVFACSVCEQTRPSSLQLSEHQRTHRKWSLLPPAEGGGSEGEEQQRERSERRQEEEGGLETLRASTADAAPLQCLHCHITFSDLRMKERHMRSQHPPGSAQILPRPPKGQPRPFCCTVCGERFIHEATLREHGRNNHQGAGHTQWEELWT</sequence>
<feature type="domain" description="C2H2-type" evidence="9">
    <location>
        <begin position="287"/>
        <end position="314"/>
    </location>
</feature>
<feature type="compositionally biased region" description="Basic and acidic residues" evidence="8">
    <location>
        <begin position="455"/>
        <end position="467"/>
    </location>
</feature>
<dbReference type="EMBL" id="JAHFZB010000037">
    <property type="protein sequence ID" value="KAK6469845.1"/>
    <property type="molecule type" value="Genomic_DNA"/>
</dbReference>
<keyword evidence="2" id="KW-0479">Metal-binding</keyword>
<dbReference type="SUPFAM" id="SSF57667">
    <property type="entry name" value="beta-beta-alpha zinc fingers"/>
    <property type="match status" value="2"/>
</dbReference>
<feature type="compositionally biased region" description="Pro residues" evidence="8">
    <location>
        <begin position="103"/>
        <end position="116"/>
    </location>
</feature>
<comment type="caution">
    <text evidence="10">The sequence shown here is derived from an EMBL/GenBank/DDBJ whole genome shotgun (WGS) entry which is preliminary data.</text>
</comment>
<evidence type="ECO:0000256" key="5">
    <source>
        <dbReference type="ARBA" id="ARBA00022833"/>
    </source>
</evidence>
<dbReference type="Pfam" id="PF13912">
    <property type="entry name" value="zf-C2H2_6"/>
    <property type="match status" value="2"/>
</dbReference>
<evidence type="ECO:0000256" key="3">
    <source>
        <dbReference type="ARBA" id="ARBA00022737"/>
    </source>
</evidence>
<evidence type="ECO:0000256" key="4">
    <source>
        <dbReference type="ARBA" id="ARBA00022771"/>
    </source>
</evidence>
<protein>
    <submittedName>
        <fullName evidence="10">Zinc finger protein 782-like</fullName>
    </submittedName>
</protein>
<feature type="region of interest" description="Disordered" evidence="8">
    <location>
        <begin position="329"/>
        <end position="373"/>
    </location>
</feature>
<dbReference type="Gene3D" id="3.30.160.60">
    <property type="entry name" value="Classic Zinc Finger"/>
    <property type="match status" value="5"/>
</dbReference>
<evidence type="ECO:0000313" key="10">
    <source>
        <dbReference type="EMBL" id="KAK6469845.1"/>
    </source>
</evidence>
<feature type="compositionally biased region" description="Basic residues" evidence="8">
    <location>
        <begin position="329"/>
        <end position="338"/>
    </location>
</feature>
<dbReference type="PANTHER" id="PTHR24381">
    <property type="entry name" value="ZINC FINGER PROTEIN"/>
    <property type="match status" value="1"/>
</dbReference>
<keyword evidence="5" id="KW-0862">Zinc</keyword>
<evidence type="ECO:0000256" key="7">
    <source>
        <dbReference type="PROSITE-ProRule" id="PRU00042"/>
    </source>
</evidence>
<gene>
    <name evidence="10" type="ORF">HHUSO_G31384</name>
</gene>
<dbReference type="SMART" id="SM00355">
    <property type="entry name" value="ZnF_C2H2"/>
    <property type="match status" value="8"/>
</dbReference>
<keyword evidence="4 7" id="KW-0863">Zinc-finger</keyword>
<dbReference type="PANTHER" id="PTHR24381:SF393">
    <property type="entry name" value="CHROMATIN-LINKED ADAPTOR FOR MSL PROTEINS, ISOFORM B"/>
    <property type="match status" value="1"/>
</dbReference>
<feature type="domain" description="C2H2-type" evidence="9">
    <location>
        <begin position="315"/>
        <end position="342"/>
    </location>
</feature>
<dbReference type="PROSITE" id="PS00028">
    <property type="entry name" value="ZINC_FINGER_C2H2_1"/>
    <property type="match status" value="6"/>
</dbReference>
<feature type="domain" description="C2H2-type" evidence="9">
    <location>
        <begin position="526"/>
        <end position="554"/>
    </location>
</feature>
<proteinExistence type="predicted"/>